<evidence type="ECO:0000256" key="1">
    <source>
        <dbReference type="SAM" id="Phobius"/>
    </source>
</evidence>
<evidence type="ECO:0000313" key="2">
    <source>
        <dbReference type="EMBL" id="WEW55352.1"/>
    </source>
</evidence>
<reference evidence="2" key="1">
    <citation type="submission" date="2023-03" db="EMBL/GenBank/DDBJ databases">
        <title>Emydomyces testavorans Genome Sequence.</title>
        <authorList>
            <person name="Hoyer L."/>
        </authorList>
    </citation>
    <scope>NUCLEOTIDE SEQUENCE</scope>
    <source>
        <strain evidence="2">16-2883</strain>
    </source>
</reference>
<dbReference type="Proteomes" id="UP001219355">
    <property type="component" value="Chromosome 1"/>
</dbReference>
<dbReference type="PANTHER" id="PTHR42077:SF1">
    <property type="entry name" value="YALI0F30239P"/>
    <property type="match status" value="1"/>
</dbReference>
<protein>
    <submittedName>
        <fullName evidence="2">Uncharacterized protein</fullName>
    </submittedName>
</protein>
<dbReference type="EMBL" id="CP120627">
    <property type="protein sequence ID" value="WEW55352.1"/>
    <property type="molecule type" value="Genomic_DNA"/>
</dbReference>
<dbReference type="PANTHER" id="PTHR42077">
    <property type="entry name" value="YALI0F30239P"/>
    <property type="match status" value="1"/>
</dbReference>
<feature type="transmembrane region" description="Helical" evidence="1">
    <location>
        <begin position="6"/>
        <end position="31"/>
    </location>
</feature>
<accession>A0AAF0DBA5</accession>
<sequence>MGLLRRLIPLAMLFLVLAVLGFIGLVIYNIVMDVKEQTRKQLEKKNVTWSKTGMTVELKEWNDEEYKDRTQSVLVDIWNRGTIPGMKYRWRQKASGQHRKNGVK</sequence>
<keyword evidence="1" id="KW-1133">Transmembrane helix</keyword>
<name>A0AAF0DBA5_9EURO</name>
<dbReference type="AlphaFoldDB" id="A0AAF0DBA5"/>
<organism evidence="2 3">
    <name type="scientific">Emydomyces testavorans</name>
    <dbReference type="NCBI Taxonomy" id="2070801"/>
    <lineage>
        <taxon>Eukaryota</taxon>
        <taxon>Fungi</taxon>
        <taxon>Dikarya</taxon>
        <taxon>Ascomycota</taxon>
        <taxon>Pezizomycotina</taxon>
        <taxon>Eurotiomycetes</taxon>
        <taxon>Eurotiomycetidae</taxon>
        <taxon>Onygenales</taxon>
        <taxon>Nannizziopsiaceae</taxon>
        <taxon>Emydomyces</taxon>
    </lineage>
</organism>
<evidence type="ECO:0000313" key="3">
    <source>
        <dbReference type="Proteomes" id="UP001219355"/>
    </source>
</evidence>
<keyword evidence="1" id="KW-0812">Transmembrane</keyword>
<gene>
    <name evidence="2" type="ORF">PRK78_000782</name>
</gene>
<proteinExistence type="predicted"/>
<keyword evidence="3" id="KW-1185">Reference proteome</keyword>
<keyword evidence="1" id="KW-0472">Membrane</keyword>